<dbReference type="InterPro" id="IPR003594">
    <property type="entry name" value="HATPase_dom"/>
</dbReference>
<evidence type="ECO:0000313" key="3">
    <source>
        <dbReference type="Proteomes" id="UP000319756"/>
    </source>
</evidence>
<organism evidence="2 3">
    <name type="scientific">Salicibibacter halophilus</name>
    <dbReference type="NCBI Taxonomy" id="2502791"/>
    <lineage>
        <taxon>Bacteria</taxon>
        <taxon>Bacillati</taxon>
        <taxon>Bacillota</taxon>
        <taxon>Bacilli</taxon>
        <taxon>Bacillales</taxon>
        <taxon>Bacillaceae</taxon>
        <taxon>Salicibibacter</taxon>
    </lineage>
</organism>
<reference evidence="3" key="1">
    <citation type="submission" date="2019-01" db="EMBL/GenBank/DDBJ databases">
        <title>Genomic analysis of Salicibibacter sp. NKC3-5.</title>
        <authorList>
            <person name="Oh Y.J."/>
        </authorList>
    </citation>
    <scope>NUCLEOTIDE SEQUENCE [LARGE SCALE GENOMIC DNA]</scope>
    <source>
        <strain evidence="3">NKC3-5</strain>
    </source>
</reference>
<dbReference type="Proteomes" id="UP000319756">
    <property type="component" value="Chromosome"/>
</dbReference>
<dbReference type="Pfam" id="PF02518">
    <property type="entry name" value="HATPase_c"/>
    <property type="match status" value="1"/>
</dbReference>
<dbReference type="OrthoDB" id="9799195at2"/>
<feature type="domain" description="Histidine kinase/HSP90-like ATPase" evidence="1">
    <location>
        <begin position="35"/>
        <end position="128"/>
    </location>
</feature>
<protein>
    <submittedName>
        <fullName evidence="2">Anti-sigma regulatory factor</fullName>
    </submittedName>
</protein>
<proteinExistence type="predicted"/>
<dbReference type="RefSeq" id="WP_142090978.1">
    <property type="nucleotide sequence ID" value="NZ_CP035485.1"/>
</dbReference>
<dbReference type="AlphaFoldDB" id="A0A514LKZ9"/>
<dbReference type="CDD" id="cd16934">
    <property type="entry name" value="HATPase_RsbT-like"/>
    <property type="match status" value="1"/>
</dbReference>
<dbReference type="KEGG" id="sale:EPH95_15770"/>
<gene>
    <name evidence="2" type="ORF">EPH95_15770</name>
</gene>
<evidence type="ECO:0000313" key="2">
    <source>
        <dbReference type="EMBL" id="QDI92473.1"/>
    </source>
</evidence>
<sequence>MRVQSSVEIGTEWGIVSARQAGRELSKEMGFNNVDQARIATAISELARNIYLYTDNGVIDLDVAEKAYSKGVKIVARDVGPGIENLRDAMTDGYSSSNGLGAGLPGVKRLMDEFDIESEPGKGTIITVIKWLR</sequence>
<name>A0A514LKZ9_9BACI</name>
<dbReference type="SUPFAM" id="SSF55874">
    <property type="entry name" value="ATPase domain of HSP90 chaperone/DNA topoisomerase II/histidine kinase"/>
    <property type="match status" value="1"/>
</dbReference>
<dbReference type="InterPro" id="IPR036890">
    <property type="entry name" value="HATPase_C_sf"/>
</dbReference>
<dbReference type="Gene3D" id="3.30.565.10">
    <property type="entry name" value="Histidine kinase-like ATPase, C-terminal domain"/>
    <property type="match status" value="1"/>
</dbReference>
<evidence type="ECO:0000259" key="1">
    <source>
        <dbReference type="Pfam" id="PF02518"/>
    </source>
</evidence>
<dbReference type="EMBL" id="CP035485">
    <property type="protein sequence ID" value="QDI92473.1"/>
    <property type="molecule type" value="Genomic_DNA"/>
</dbReference>
<keyword evidence="3" id="KW-1185">Reference proteome</keyword>
<accession>A0A514LKZ9</accession>